<name>A0A6J3K5J3_9HYME</name>
<evidence type="ECO:0000256" key="1">
    <source>
        <dbReference type="SAM" id="MobiDB-lite"/>
    </source>
</evidence>
<dbReference type="GeneID" id="117232554"/>
<evidence type="ECO:0000313" key="2">
    <source>
        <dbReference type="Proteomes" id="UP000504631"/>
    </source>
</evidence>
<sequence>MSSDDENLSLLISIDKLLTLICSLKLERLNLSRVQVIPIFYKLSSVGAIQGEPGRQSSKFEHGGNKQTSMLSINMRIFKTVLLLAALGSNRVAQCLPIANETSIVESSSPTTPPSYNSTVDYYDQRQNGSENYRIHVDGVVFVVAPVETLLLAGVAGDNKPNLPIIDSSKPQSSKPEVDSKPSPAPKSAHRAGSRLANLLVPLLRRFRQE</sequence>
<organism evidence="2 3">
    <name type="scientific">Bombus vosnesenskii</name>
    <dbReference type="NCBI Taxonomy" id="207650"/>
    <lineage>
        <taxon>Eukaryota</taxon>
        <taxon>Metazoa</taxon>
        <taxon>Ecdysozoa</taxon>
        <taxon>Arthropoda</taxon>
        <taxon>Hexapoda</taxon>
        <taxon>Insecta</taxon>
        <taxon>Pterygota</taxon>
        <taxon>Neoptera</taxon>
        <taxon>Endopterygota</taxon>
        <taxon>Hymenoptera</taxon>
        <taxon>Apocrita</taxon>
        <taxon>Aculeata</taxon>
        <taxon>Apoidea</taxon>
        <taxon>Anthophila</taxon>
        <taxon>Apidae</taxon>
        <taxon>Bombus</taxon>
        <taxon>Pyrobombus</taxon>
    </lineage>
</organism>
<gene>
    <name evidence="3" type="primary">LOC117232554</name>
</gene>
<accession>A0A6J3K5J3</accession>
<evidence type="ECO:0000313" key="3">
    <source>
        <dbReference type="RefSeq" id="XP_033347875.1"/>
    </source>
</evidence>
<proteinExistence type="predicted"/>
<reference evidence="3" key="1">
    <citation type="submission" date="2025-08" db="UniProtKB">
        <authorList>
            <consortium name="RefSeq"/>
        </authorList>
    </citation>
    <scope>IDENTIFICATION</scope>
    <source>
        <tissue evidence="3">Muscle</tissue>
    </source>
</reference>
<dbReference type="Proteomes" id="UP000504631">
    <property type="component" value="Unplaced"/>
</dbReference>
<dbReference type="RefSeq" id="XP_033347875.1">
    <property type="nucleotide sequence ID" value="XM_033491984.1"/>
</dbReference>
<keyword evidence="2" id="KW-1185">Reference proteome</keyword>
<dbReference type="KEGG" id="bvk:117232554"/>
<feature type="region of interest" description="Disordered" evidence="1">
    <location>
        <begin position="162"/>
        <end position="194"/>
    </location>
</feature>
<dbReference type="AlphaFoldDB" id="A0A6J3K5J3"/>
<protein>
    <submittedName>
        <fullName evidence="3">Uncharacterized protein LOC117232554</fullName>
    </submittedName>
</protein>